<dbReference type="Proteomes" id="UP000248917">
    <property type="component" value="Unassembled WGS sequence"/>
</dbReference>
<reference evidence="1 2" key="1">
    <citation type="submission" date="2018-06" db="EMBL/GenBank/DDBJ databases">
        <title>Genomic Encyclopedia of Archaeal and Bacterial Type Strains, Phase II (KMG-II): from individual species to whole genera.</title>
        <authorList>
            <person name="Goeker M."/>
        </authorList>
    </citation>
    <scope>NUCLEOTIDE SEQUENCE [LARGE SCALE GENOMIC DNA]</scope>
    <source>
        <strain evidence="1 2">T4</strain>
    </source>
</reference>
<dbReference type="EMBL" id="QKTX01000001">
    <property type="protein sequence ID" value="PZV87225.1"/>
    <property type="molecule type" value="Genomic_DNA"/>
</dbReference>
<evidence type="ECO:0000313" key="2">
    <source>
        <dbReference type="Proteomes" id="UP000248917"/>
    </source>
</evidence>
<protein>
    <submittedName>
        <fullName evidence="1">Uncharacterized protein</fullName>
    </submittedName>
</protein>
<accession>A0A326RXF1</accession>
<comment type="caution">
    <text evidence="1">The sequence shown here is derived from an EMBL/GenBank/DDBJ whole genome shotgun (WGS) entry which is preliminary data.</text>
</comment>
<sequence>MLVDSETPEKNKASPFELAQFFCGFSILFDDLKILFLHSLSNPYMQKYDFNKS</sequence>
<dbReference type="AlphaFoldDB" id="A0A326RXF1"/>
<gene>
    <name evidence="1" type="ORF">CLV31_10197</name>
</gene>
<organism evidence="1 2">
    <name type="scientific">Algoriphagus aquaeductus</name>
    <dbReference type="NCBI Taxonomy" id="475299"/>
    <lineage>
        <taxon>Bacteria</taxon>
        <taxon>Pseudomonadati</taxon>
        <taxon>Bacteroidota</taxon>
        <taxon>Cytophagia</taxon>
        <taxon>Cytophagales</taxon>
        <taxon>Cyclobacteriaceae</taxon>
        <taxon>Algoriphagus</taxon>
    </lineage>
</organism>
<name>A0A326RXF1_9BACT</name>
<proteinExistence type="predicted"/>
<evidence type="ECO:0000313" key="1">
    <source>
        <dbReference type="EMBL" id="PZV87225.1"/>
    </source>
</evidence>
<keyword evidence="2" id="KW-1185">Reference proteome</keyword>